<feature type="compositionally biased region" description="Low complexity" evidence="5">
    <location>
        <begin position="161"/>
        <end position="170"/>
    </location>
</feature>
<dbReference type="PRO" id="PR:Q54KM1"/>
<dbReference type="GO" id="GO:0031087">
    <property type="term" value="P:deadenylation-independent decapping of nuclear-transcribed mRNA"/>
    <property type="evidence" value="ECO:0000318"/>
    <property type="project" value="GO_Central"/>
</dbReference>
<dbReference type="InterPro" id="IPR011993">
    <property type="entry name" value="PH-like_dom_sf"/>
</dbReference>
<comment type="caution">
    <text evidence="6">The sequence shown here is derived from an EMBL/GenBank/DDBJ whole genome shotgun (WGS) entry which is preliminary data.</text>
</comment>
<dbReference type="GO" id="GO:0006397">
    <property type="term" value="P:mRNA processing"/>
    <property type="evidence" value="ECO:0007669"/>
    <property type="project" value="UniProtKB-KW"/>
</dbReference>
<dbReference type="CDD" id="cd13182">
    <property type="entry name" value="EVH1-like_Dcp1"/>
    <property type="match status" value="1"/>
</dbReference>
<dbReference type="KEGG" id="ddi:DDB_G0287243"/>
<dbReference type="VEuPathDB" id="AmoebaDB:DDB_G0287243"/>
<evidence type="ECO:0000313" key="6">
    <source>
        <dbReference type="EMBL" id="EAL63823.1"/>
    </source>
</evidence>
<comment type="similarity">
    <text evidence="2">Belongs to the DCP1 family.</text>
</comment>
<feature type="compositionally biased region" description="Polar residues" evidence="5">
    <location>
        <begin position="293"/>
        <end position="305"/>
    </location>
</feature>
<accession>Q54KM1</accession>
<dbReference type="PANTHER" id="PTHR16290:SF0">
    <property type="entry name" value="DECAPPING PROTEIN 1, ISOFORM A"/>
    <property type="match status" value="1"/>
</dbReference>
<evidence type="ECO:0008006" key="8">
    <source>
        <dbReference type="Google" id="ProtNLM"/>
    </source>
</evidence>
<dbReference type="GeneID" id="8626034"/>
<dbReference type="PANTHER" id="PTHR16290">
    <property type="entry name" value="TRANSCRIPTION FACTOR SMIF DECAPPING ENZYME DCP1"/>
    <property type="match status" value="1"/>
</dbReference>
<comment type="subcellular location">
    <subcellularLocation>
        <location evidence="1">Cytoplasm</location>
    </subcellularLocation>
</comment>
<dbReference type="Reactome" id="R-DDI-430039">
    <property type="pathway name" value="mRNA decay by 5' to 3' exoribonuclease"/>
</dbReference>
<evidence type="ECO:0000256" key="3">
    <source>
        <dbReference type="ARBA" id="ARBA00022490"/>
    </source>
</evidence>
<dbReference type="PaxDb" id="44689-DDB0187387"/>
<dbReference type="Reactome" id="R-DDI-450513">
    <property type="pathway name" value="Tristetraprolin (TTP, ZFP36) binds and destabilizes mRNA"/>
</dbReference>
<dbReference type="InParanoid" id="Q54KM1"/>
<name>Q54KM1_DICDI</name>
<feature type="compositionally biased region" description="Low complexity" evidence="5">
    <location>
        <begin position="132"/>
        <end position="153"/>
    </location>
</feature>
<dbReference type="GO" id="GO:0000290">
    <property type="term" value="P:deadenylation-dependent decapping of nuclear-transcribed mRNA"/>
    <property type="evidence" value="ECO:0000318"/>
    <property type="project" value="GO_Central"/>
</dbReference>
<sequence>MSTLESQQQNLSALQRLDSKICGVLGTSTHVTAYKFDESVKQWFRKDIEGSLFIVNTTEYPYCKLIVMNRLSTKNLVEEINEKIVIRIQGQYLIYKNKSGEINGIWFYEVTDQEKIYNLLKDLQRNPPQPPQIQQQPQPQQPQQQQQQQQQQQPPQPQQQPPQQMQQQPPGTMSPQGMIPPPGFIIPQGGIPPHPQFMPQSHVYPYMMQPQQIQPNYNNNSSNNNNNNNNSSNNNSSNNNNSNPPTPNKQNINDTPITPNTIINQIQQNSTQSNNSNNINNNNNSNNINNNSKTTPYSTTPQQLSPTIKKEVPLLSVLMNSVVVKENTITKDQIRETLKRLVNDENFIDLVYNSYINE</sequence>
<feature type="compositionally biased region" description="Low complexity" evidence="5">
    <location>
        <begin position="250"/>
        <end position="292"/>
    </location>
</feature>
<feature type="compositionally biased region" description="Pro residues" evidence="5">
    <location>
        <begin position="178"/>
        <end position="196"/>
    </location>
</feature>
<dbReference type="RefSeq" id="XP_637336.1">
    <property type="nucleotide sequence ID" value="XM_632244.1"/>
</dbReference>
<evidence type="ECO:0000256" key="4">
    <source>
        <dbReference type="ARBA" id="ARBA00022664"/>
    </source>
</evidence>
<organism evidence="6 7">
    <name type="scientific">Dictyostelium discoideum</name>
    <name type="common">Social amoeba</name>
    <dbReference type="NCBI Taxonomy" id="44689"/>
    <lineage>
        <taxon>Eukaryota</taxon>
        <taxon>Amoebozoa</taxon>
        <taxon>Evosea</taxon>
        <taxon>Eumycetozoa</taxon>
        <taxon>Dictyostelia</taxon>
        <taxon>Dictyosteliales</taxon>
        <taxon>Dictyosteliaceae</taxon>
        <taxon>Dictyostelium</taxon>
    </lineage>
</organism>
<evidence type="ECO:0000256" key="1">
    <source>
        <dbReference type="ARBA" id="ARBA00004496"/>
    </source>
</evidence>
<dbReference type="eggNOG" id="KOG2868">
    <property type="taxonomic scope" value="Eukaryota"/>
</dbReference>
<dbReference type="GO" id="GO:0008047">
    <property type="term" value="F:enzyme activator activity"/>
    <property type="evidence" value="ECO:0007669"/>
    <property type="project" value="InterPro"/>
</dbReference>
<dbReference type="Pfam" id="PF06058">
    <property type="entry name" value="DCP1"/>
    <property type="match status" value="1"/>
</dbReference>
<dbReference type="dictyBase" id="DDB_G0287243"/>
<dbReference type="SMR" id="Q54KM1"/>
<keyword evidence="7" id="KW-1185">Reference proteome</keyword>
<keyword evidence="3" id="KW-0963">Cytoplasm</keyword>
<dbReference type="GO" id="GO:0003729">
    <property type="term" value="F:mRNA binding"/>
    <property type="evidence" value="ECO:0000318"/>
    <property type="project" value="GO_Central"/>
</dbReference>
<dbReference type="SUPFAM" id="SSF50729">
    <property type="entry name" value="PH domain-like"/>
    <property type="match status" value="1"/>
</dbReference>
<keyword evidence="4" id="KW-0507">mRNA processing</keyword>
<dbReference type="GO" id="GO:0000932">
    <property type="term" value="C:P-body"/>
    <property type="evidence" value="ECO:0000318"/>
    <property type="project" value="GO_Central"/>
</dbReference>
<protein>
    <recommendedName>
        <fullName evidence="8">mRNA-decapping enzyme-like protein</fullName>
    </recommendedName>
</protein>
<reference evidence="6 7" key="1">
    <citation type="journal article" date="2005" name="Nature">
        <title>The genome of the social amoeba Dictyostelium discoideum.</title>
        <authorList>
            <consortium name="The Dictyostelium discoideum Sequencing Consortium"/>
            <person name="Eichinger L."/>
            <person name="Pachebat J.A."/>
            <person name="Glockner G."/>
            <person name="Rajandream M.A."/>
            <person name="Sucgang R."/>
            <person name="Berriman M."/>
            <person name="Song J."/>
            <person name="Olsen R."/>
            <person name="Szafranski K."/>
            <person name="Xu Q."/>
            <person name="Tunggal B."/>
            <person name="Kummerfeld S."/>
            <person name="Madera M."/>
            <person name="Konfortov B.A."/>
            <person name="Rivero F."/>
            <person name="Bankier A.T."/>
            <person name="Lehmann R."/>
            <person name="Hamlin N."/>
            <person name="Davies R."/>
            <person name="Gaudet P."/>
            <person name="Fey P."/>
            <person name="Pilcher K."/>
            <person name="Chen G."/>
            <person name="Saunders D."/>
            <person name="Sodergren E."/>
            <person name="Davis P."/>
            <person name="Kerhornou A."/>
            <person name="Nie X."/>
            <person name="Hall N."/>
            <person name="Anjard C."/>
            <person name="Hemphill L."/>
            <person name="Bason N."/>
            <person name="Farbrother P."/>
            <person name="Desany B."/>
            <person name="Just E."/>
            <person name="Morio T."/>
            <person name="Rost R."/>
            <person name="Churcher C."/>
            <person name="Cooper J."/>
            <person name="Haydock S."/>
            <person name="van Driessche N."/>
            <person name="Cronin A."/>
            <person name="Goodhead I."/>
            <person name="Muzny D."/>
            <person name="Mourier T."/>
            <person name="Pain A."/>
            <person name="Lu M."/>
            <person name="Harper D."/>
            <person name="Lindsay R."/>
            <person name="Hauser H."/>
            <person name="James K."/>
            <person name="Quiles M."/>
            <person name="Madan Babu M."/>
            <person name="Saito T."/>
            <person name="Buchrieser C."/>
            <person name="Wardroper A."/>
            <person name="Felder M."/>
            <person name="Thangavelu M."/>
            <person name="Johnson D."/>
            <person name="Knights A."/>
            <person name="Loulseged H."/>
            <person name="Mungall K."/>
            <person name="Oliver K."/>
            <person name="Price C."/>
            <person name="Quail M.A."/>
            <person name="Urushihara H."/>
            <person name="Hernandez J."/>
            <person name="Rabbinowitsch E."/>
            <person name="Steffen D."/>
            <person name="Sanders M."/>
            <person name="Ma J."/>
            <person name="Kohara Y."/>
            <person name="Sharp S."/>
            <person name="Simmonds M."/>
            <person name="Spiegler S."/>
            <person name="Tivey A."/>
            <person name="Sugano S."/>
            <person name="White B."/>
            <person name="Walker D."/>
            <person name="Woodward J."/>
            <person name="Winckler T."/>
            <person name="Tanaka Y."/>
            <person name="Shaulsky G."/>
            <person name="Schleicher M."/>
            <person name="Weinstock G."/>
            <person name="Rosenthal A."/>
            <person name="Cox E.C."/>
            <person name="Chisholm R.L."/>
            <person name="Gibbs R."/>
            <person name="Loomis W.F."/>
            <person name="Platzer M."/>
            <person name="Kay R.R."/>
            <person name="Williams J."/>
            <person name="Dear P.H."/>
            <person name="Noegel A.A."/>
            <person name="Barrell B."/>
            <person name="Kuspa A."/>
        </authorList>
    </citation>
    <scope>NUCLEOTIDE SEQUENCE [LARGE SCALE GENOMIC DNA]</scope>
    <source>
        <strain evidence="6 7">AX4</strain>
    </source>
</reference>
<dbReference type="Reactome" id="R-DDI-450385">
    <property type="pathway name" value="Butyrate Response Factor 1 (BRF1) binds and destabilizes mRNA"/>
</dbReference>
<dbReference type="OMA" id="QNINDTP"/>
<evidence type="ECO:0000256" key="5">
    <source>
        <dbReference type="SAM" id="MobiDB-lite"/>
    </source>
</evidence>
<dbReference type="Proteomes" id="UP000002195">
    <property type="component" value="Unassembled WGS sequence"/>
</dbReference>
<evidence type="ECO:0000256" key="2">
    <source>
        <dbReference type="ARBA" id="ARBA00008778"/>
    </source>
</evidence>
<dbReference type="AlphaFoldDB" id="Q54KM1"/>
<dbReference type="EMBL" id="AAFI02000099">
    <property type="protein sequence ID" value="EAL63823.1"/>
    <property type="molecule type" value="Genomic_DNA"/>
</dbReference>
<feature type="compositionally biased region" description="Low complexity" evidence="5">
    <location>
        <begin position="204"/>
        <end position="243"/>
    </location>
</feature>
<dbReference type="FunCoup" id="Q54KM1">
    <property type="interactions" value="1"/>
</dbReference>
<proteinExistence type="inferred from homology"/>
<dbReference type="InterPro" id="IPR010334">
    <property type="entry name" value="Dcp1"/>
</dbReference>
<gene>
    <name evidence="6" type="ORF">DDB_G0287243</name>
</gene>
<dbReference type="Gene3D" id="2.30.29.30">
    <property type="entry name" value="Pleckstrin-homology domain (PH domain)/Phosphotyrosine-binding domain (PTB)"/>
    <property type="match status" value="1"/>
</dbReference>
<evidence type="ECO:0000313" key="7">
    <source>
        <dbReference type="Proteomes" id="UP000002195"/>
    </source>
</evidence>
<dbReference type="HOGENOM" id="CLU_774837_0_0_1"/>
<feature type="region of interest" description="Disordered" evidence="5">
    <location>
        <begin position="123"/>
        <end position="305"/>
    </location>
</feature>
<dbReference type="STRING" id="44689.Q54KM1"/>